<dbReference type="PANTHER" id="PTHR46599:SF3">
    <property type="entry name" value="PIGGYBAC TRANSPOSABLE ELEMENT-DERIVED PROTEIN 4"/>
    <property type="match status" value="1"/>
</dbReference>
<feature type="compositionally biased region" description="Basic and acidic residues" evidence="1">
    <location>
        <begin position="611"/>
        <end position="621"/>
    </location>
</feature>
<dbReference type="InterPro" id="IPR029526">
    <property type="entry name" value="PGBD"/>
</dbReference>
<feature type="compositionally biased region" description="Polar residues" evidence="1">
    <location>
        <begin position="596"/>
        <end position="610"/>
    </location>
</feature>
<gene>
    <name evidence="3" type="ORF">PYW07_006476</name>
</gene>
<dbReference type="PANTHER" id="PTHR46599">
    <property type="entry name" value="PIGGYBAC TRANSPOSABLE ELEMENT-DERIVED PROTEIN 4"/>
    <property type="match status" value="1"/>
</dbReference>
<dbReference type="AlphaFoldDB" id="A0AAD8DWM8"/>
<accession>A0AAD8DWM8</accession>
<evidence type="ECO:0000256" key="1">
    <source>
        <dbReference type="SAM" id="MobiDB-lite"/>
    </source>
</evidence>
<evidence type="ECO:0000313" key="3">
    <source>
        <dbReference type="EMBL" id="KAJ8728780.1"/>
    </source>
</evidence>
<organism evidence="3 4">
    <name type="scientific">Mythimna separata</name>
    <name type="common">Oriental armyworm</name>
    <name type="synonym">Pseudaletia separata</name>
    <dbReference type="NCBI Taxonomy" id="271217"/>
    <lineage>
        <taxon>Eukaryota</taxon>
        <taxon>Metazoa</taxon>
        <taxon>Ecdysozoa</taxon>
        <taxon>Arthropoda</taxon>
        <taxon>Hexapoda</taxon>
        <taxon>Insecta</taxon>
        <taxon>Pterygota</taxon>
        <taxon>Neoptera</taxon>
        <taxon>Endopterygota</taxon>
        <taxon>Lepidoptera</taxon>
        <taxon>Glossata</taxon>
        <taxon>Ditrysia</taxon>
        <taxon>Noctuoidea</taxon>
        <taxon>Noctuidae</taxon>
        <taxon>Noctuinae</taxon>
        <taxon>Hadenini</taxon>
        <taxon>Mythimna</taxon>
    </lineage>
</organism>
<dbReference type="Proteomes" id="UP001231518">
    <property type="component" value="Chromosome 19"/>
</dbReference>
<name>A0AAD8DWM8_MYTSE</name>
<feature type="region of interest" description="Disordered" evidence="1">
    <location>
        <begin position="54"/>
        <end position="100"/>
    </location>
</feature>
<evidence type="ECO:0000259" key="2">
    <source>
        <dbReference type="Pfam" id="PF13843"/>
    </source>
</evidence>
<dbReference type="Pfam" id="PF13843">
    <property type="entry name" value="DDE_Tnp_1_7"/>
    <property type="match status" value="1"/>
</dbReference>
<feature type="region of interest" description="Disordered" evidence="1">
    <location>
        <begin position="596"/>
        <end position="630"/>
    </location>
</feature>
<dbReference type="EMBL" id="JARGEI010000007">
    <property type="protein sequence ID" value="KAJ8728780.1"/>
    <property type="molecule type" value="Genomic_DNA"/>
</dbReference>
<feature type="domain" description="PiggyBac transposable element-derived protein" evidence="2">
    <location>
        <begin position="152"/>
        <end position="513"/>
    </location>
</feature>
<protein>
    <recommendedName>
        <fullName evidence="2">PiggyBac transposable element-derived protein domain-containing protein</fullName>
    </recommendedName>
</protein>
<feature type="compositionally biased region" description="Basic residues" evidence="1">
    <location>
        <begin position="73"/>
        <end position="88"/>
    </location>
</feature>
<reference evidence="3" key="1">
    <citation type="submission" date="2023-03" db="EMBL/GenBank/DDBJ databases">
        <title>Chromosome-level genomes of two armyworms, Mythimna separata and Mythimna loreyi, provide insights into the biosynthesis and reception of sex pheromones.</title>
        <authorList>
            <person name="Zhao H."/>
        </authorList>
    </citation>
    <scope>NUCLEOTIDE SEQUENCE</scope>
    <source>
        <strain evidence="3">BeijingLab</strain>
        <tissue evidence="3">Pupa</tissue>
    </source>
</reference>
<keyword evidence="4" id="KW-1185">Reference proteome</keyword>
<comment type="caution">
    <text evidence="3">The sequence shown here is derived from an EMBL/GenBank/DDBJ whole genome shotgun (WGS) entry which is preliminary data.</text>
</comment>
<sequence length="750" mass="87151">MASSRRSYRLDSNEIIDFLVADDDSDIEEAPDIEIQDLIQDLQEVVSVHDRQDVDADMSDDLSEPVRGEHVRGRGRTPRRNTRSRLGRGRSAVRSATRGRGVTRRSAAALTLREMDEGNGWSYQALQEPPENPVFQEVSQVLAPVDESSSELDCFSIFFPDSFWNTLKTETNRYAAQMKTKQARKGILKPGTMLYEWKAVKKSELKTFFSIVIHITLVHKESFDSYWSTREIIATTFAGKHMNRNRFRAIYSCLHLNDNANYKPRGDPEYDAFFKLRPFFDDMCRLCQECYYPNEHLTIDEGTCGFRGRVHFKVYNKDKPDKYGMKVYMLCDAETGYILRMVPYIGDSKSVETIITELSEPYFGKWHTIYMDRFFTSPTIADLLWIKDTRLVGTVMANRRGLPQDWRHQPLEKGEMAFCHRANLTACKWKDKRDVLMLTTKHGASWTEVDAKVKGVGVTKRLKPDCVLDYNHHKFGVDLNDQYVSYYSLNRKSMKWWKKMFFNLVARAMVNAYVIYNKSRSQRRRPRFSQFLMECGDQLLQTAPEAEPGPSRGPHHVGSSTRLVGRHFLERIPSTEKKEKVARVWTIRPYLTQVQRSSSEYVENKPTTSKSSDEQNNKNPEEQYADLTPRKRKMKRHIDHLIYSLNKKKKDVKRLQDKTGNLKKKVAGLQGILNLFLVVLELDEYVIDAGREPTMLFVNITVKTFPWLSKVQNQSSKSMLTIKNLSMLQKLKIVRTVQRKIHMNSMFVIT</sequence>
<proteinExistence type="predicted"/>
<feature type="region of interest" description="Disordered" evidence="1">
    <location>
        <begin position="542"/>
        <end position="562"/>
    </location>
</feature>
<evidence type="ECO:0000313" key="4">
    <source>
        <dbReference type="Proteomes" id="UP001231518"/>
    </source>
</evidence>